<dbReference type="AlphaFoldDB" id="A0ABD5QKK3"/>
<sequence length="572" mass="64771">MNRELFGVFDDEEAFTDHRCPSEFDEVVRGKVATVGIRDPGLGTFGWSASHEDEDGSCLIWGENYPEEGENGARWFLEQYAAEGRAAFDALNGSYLVFVEHDGEALVATDPVRSCECFYTDNGDVRLFGTDAATVARTIDDPTLRLPAVLEYLHAGVTLGEKTSIEQLRRVRADTVLRPDGLDPLERFVYEPREFDYVAELADRLERAIRRRAQLPGRKGLLLSAGYDSRTLLSGVPGIEHCYTVGDPASQEVRGAKRLAHQYGARHTAFPPDHRYLLADDRKVRYSQGIKESLHIHHAGYTDEINVDTIYHGLLSDTFFRGHFTGEDELEMFGKRIPLYRTDPDPKPVAVLLSKFGYDREASRQLSAHVDCGVDDPDEFVRDAVRTELEASASRVDSPQNQLNCCGILNQPSLPFHVQLADNYFSSFLAVDRELLDWHLSTPPEYRTTETFLAACERIDPGMLRHEPPDRPRSHRALNDIEGFLRRKTPFLRSFEPPWPDRETLFEVYNLDRRLLPDHEHLYDLPGRHKLRIHDVLGWLGQSSEPTERALEGLLEPGAGGVRRPSDDRSAI</sequence>
<reference evidence="1 2" key="1">
    <citation type="journal article" date="2019" name="Int. J. Syst. Evol. Microbiol.">
        <title>The Global Catalogue of Microorganisms (GCM) 10K type strain sequencing project: providing services to taxonomists for standard genome sequencing and annotation.</title>
        <authorList>
            <consortium name="The Broad Institute Genomics Platform"/>
            <consortium name="The Broad Institute Genome Sequencing Center for Infectious Disease"/>
            <person name="Wu L."/>
            <person name="Ma J."/>
        </authorList>
    </citation>
    <scope>NUCLEOTIDE SEQUENCE [LARGE SCALE GENOMIC DNA]</scope>
    <source>
        <strain evidence="1 2">CGMCC 1.15824</strain>
    </source>
</reference>
<dbReference type="SUPFAM" id="SSF52402">
    <property type="entry name" value="Adenine nucleotide alpha hydrolases-like"/>
    <property type="match status" value="1"/>
</dbReference>
<keyword evidence="2" id="KW-1185">Reference proteome</keyword>
<accession>A0ABD5QKK3</accession>
<evidence type="ECO:0000313" key="2">
    <source>
        <dbReference type="Proteomes" id="UP001595925"/>
    </source>
</evidence>
<dbReference type="EMBL" id="JBHSJG010000072">
    <property type="protein sequence ID" value="MFC4990351.1"/>
    <property type="molecule type" value="Genomic_DNA"/>
</dbReference>
<dbReference type="Gene3D" id="3.40.50.620">
    <property type="entry name" value="HUPs"/>
    <property type="match status" value="1"/>
</dbReference>
<dbReference type="InterPro" id="IPR014729">
    <property type="entry name" value="Rossmann-like_a/b/a_fold"/>
</dbReference>
<gene>
    <name evidence="1" type="ORF">ACFPFO_21885</name>
</gene>
<dbReference type="Proteomes" id="UP001595925">
    <property type="component" value="Unassembled WGS sequence"/>
</dbReference>
<comment type="caution">
    <text evidence="1">The sequence shown here is derived from an EMBL/GenBank/DDBJ whole genome shotgun (WGS) entry which is preliminary data.</text>
</comment>
<organism evidence="1 2">
    <name type="scientific">Saliphagus infecundisoli</name>
    <dbReference type="NCBI Taxonomy" id="1849069"/>
    <lineage>
        <taxon>Archaea</taxon>
        <taxon>Methanobacteriati</taxon>
        <taxon>Methanobacteriota</taxon>
        <taxon>Stenosarchaea group</taxon>
        <taxon>Halobacteria</taxon>
        <taxon>Halobacteriales</taxon>
        <taxon>Natrialbaceae</taxon>
        <taxon>Saliphagus</taxon>
    </lineage>
</organism>
<protein>
    <recommendedName>
        <fullName evidence="3">Asparagine synthetase domain-containing protein</fullName>
    </recommendedName>
</protein>
<evidence type="ECO:0008006" key="3">
    <source>
        <dbReference type="Google" id="ProtNLM"/>
    </source>
</evidence>
<proteinExistence type="predicted"/>
<evidence type="ECO:0000313" key="1">
    <source>
        <dbReference type="EMBL" id="MFC4990351.1"/>
    </source>
</evidence>
<dbReference type="RefSeq" id="WP_224828671.1">
    <property type="nucleotide sequence ID" value="NZ_JAIVEF010000009.1"/>
</dbReference>
<name>A0ABD5QKK3_9EURY</name>